<accession>A0A0G0RFC1</accession>
<name>A0A0G0RFC1_9BACT</name>
<dbReference type="SUPFAM" id="SSF55826">
    <property type="entry name" value="YbaK/ProRS associated domain"/>
    <property type="match status" value="1"/>
</dbReference>
<dbReference type="GO" id="GO:0002161">
    <property type="term" value="F:aminoacyl-tRNA deacylase activity"/>
    <property type="evidence" value="ECO:0007669"/>
    <property type="project" value="InterPro"/>
</dbReference>
<dbReference type="InterPro" id="IPR007214">
    <property type="entry name" value="YbaK/aa-tRNA-synth-assoc-dom"/>
</dbReference>
<comment type="caution">
    <text evidence="2">The sequence shown here is derived from an EMBL/GenBank/DDBJ whole genome shotgun (WGS) entry which is preliminary data.</text>
</comment>
<protein>
    <submittedName>
        <fullName evidence="2">YbaK/prolyl-tRNA synthetase associated region</fullName>
    </submittedName>
</protein>
<feature type="domain" description="YbaK/aminoacyl-tRNA synthetase-associated" evidence="1">
    <location>
        <begin position="26"/>
        <end position="146"/>
    </location>
</feature>
<proteinExistence type="predicted"/>
<keyword evidence="2" id="KW-0436">Ligase</keyword>
<dbReference type="CDD" id="cd04332">
    <property type="entry name" value="YbaK_like"/>
    <property type="match status" value="1"/>
</dbReference>
<dbReference type="Proteomes" id="UP000034531">
    <property type="component" value="Unassembled WGS sequence"/>
</dbReference>
<dbReference type="Gene3D" id="3.90.960.10">
    <property type="entry name" value="YbaK/aminoacyl-tRNA synthetase-associated domain"/>
    <property type="match status" value="1"/>
</dbReference>
<evidence type="ECO:0000259" key="1">
    <source>
        <dbReference type="Pfam" id="PF04073"/>
    </source>
</evidence>
<dbReference type="EMBL" id="LBYI01000003">
    <property type="protein sequence ID" value="KKR51113.1"/>
    <property type="molecule type" value="Genomic_DNA"/>
</dbReference>
<dbReference type="InterPro" id="IPR036754">
    <property type="entry name" value="YbaK/aa-tRNA-synt-asso_dom_sf"/>
</dbReference>
<sequence>MATLTQIERHLKQRKLQYKIIDLEAEAFTVSDVVRAGISEDEVVKTLVARGTKSITGIKSQQFVALALRGKDRLDFKKVRRLFGSKSELAKPDEVLKVVGVPIGAVCPVLVGIPLYFDEKVTDLKNVHIGSGDLMHGLEMKLSDLLAACSEYEISDLATSH</sequence>
<dbReference type="Pfam" id="PF04073">
    <property type="entry name" value="tRNA_edit"/>
    <property type="match status" value="1"/>
</dbReference>
<organism evidence="2 3">
    <name type="scientific">Candidatus Curtissbacteria bacterium GW2011_GWA1_40_16</name>
    <dbReference type="NCBI Taxonomy" id="1618405"/>
    <lineage>
        <taxon>Bacteria</taxon>
        <taxon>Candidatus Curtissiibacteriota</taxon>
    </lineage>
</organism>
<dbReference type="PANTHER" id="PTHR30411">
    <property type="entry name" value="CYTOPLASMIC PROTEIN"/>
    <property type="match status" value="1"/>
</dbReference>
<reference evidence="2 3" key="1">
    <citation type="journal article" date="2015" name="Nature">
        <title>rRNA introns, odd ribosomes, and small enigmatic genomes across a large radiation of phyla.</title>
        <authorList>
            <person name="Brown C.T."/>
            <person name="Hug L.A."/>
            <person name="Thomas B.C."/>
            <person name="Sharon I."/>
            <person name="Castelle C.J."/>
            <person name="Singh A."/>
            <person name="Wilkins M.J."/>
            <person name="Williams K.H."/>
            <person name="Banfield J.F."/>
        </authorList>
    </citation>
    <scope>NUCLEOTIDE SEQUENCE [LARGE SCALE GENOMIC DNA]</scope>
</reference>
<dbReference type="AlphaFoldDB" id="A0A0G0RFC1"/>
<keyword evidence="2" id="KW-0030">Aminoacyl-tRNA synthetase</keyword>
<evidence type="ECO:0000313" key="3">
    <source>
        <dbReference type="Proteomes" id="UP000034531"/>
    </source>
</evidence>
<evidence type="ECO:0000313" key="2">
    <source>
        <dbReference type="EMBL" id="KKR51113.1"/>
    </source>
</evidence>
<dbReference type="GO" id="GO:0004812">
    <property type="term" value="F:aminoacyl-tRNA ligase activity"/>
    <property type="evidence" value="ECO:0007669"/>
    <property type="project" value="UniProtKB-KW"/>
</dbReference>
<gene>
    <name evidence="2" type="ORF">UT84_C0003G0108</name>
</gene>
<dbReference type="PANTHER" id="PTHR30411:SF1">
    <property type="entry name" value="CYTOPLASMIC PROTEIN"/>
    <property type="match status" value="1"/>
</dbReference>